<evidence type="ECO:0000256" key="1">
    <source>
        <dbReference type="SAM" id="MobiDB-lite"/>
    </source>
</evidence>
<dbReference type="EMBL" id="KI660165">
    <property type="protein sequence ID" value="ETN77549.1"/>
    <property type="molecule type" value="Genomic_DNA"/>
</dbReference>
<sequence>MAHTDEVEDRSEVLPVTLAARDSLKPTDDPPAQSPTEVTVPVFF</sequence>
<keyword evidence="3" id="KW-1185">Reference proteome</keyword>
<organism evidence="2 3">
    <name type="scientific">Necator americanus</name>
    <name type="common">Human hookworm</name>
    <dbReference type="NCBI Taxonomy" id="51031"/>
    <lineage>
        <taxon>Eukaryota</taxon>
        <taxon>Metazoa</taxon>
        <taxon>Ecdysozoa</taxon>
        <taxon>Nematoda</taxon>
        <taxon>Chromadorea</taxon>
        <taxon>Rhabditida</taxon>
        <taxon>Rhabditina</taxon>
        <taxon>Rhabditomorpha</taxon>
        <taxon>Strongyloidea</taxon>
        <taxon>Ancylostomatidae</taxon>
        <taxon>Bunostominae</taxon>
        <taxon>Necator</taxon>
    </lineage>
</organism>
<evidence type="ECO:0000313" key="2">
    <source>
        <dbReference type="EMBL" id="ETN77549.1"/>
    </source>
</evidence>
<dbReference type="AlphaFoldDB" id="W2T7D6"/>
<dbReference type="OrthoDB" id="5875803at2759"/>
<proteinExistence type="predicted"/>
<gene>
    <name evidence="2" type="ORF">NECAME_10983</name>
</gene>
<evidence type="ECO:0000313" key="3">
    <source>
        <dbReference type="Proteomes" id="UP000053676"/>
    </source>
</evidence>
<reference evidence="3" key="1">
    <citation type="journal article" date="2014" name="Nat. Genet.">
        <title>Genome of the human hookworm Necator americanus.</title>
        <authorList>
            <person name="Tang Y.T."/>
            <person name="Gao X."/>
            <person name="Rosa B.A."/>
            <person name="Abubucker S."/>
            <person name="Hallsworth-Pepin K."/>
            <person name="Martin J."/>
            <person name="Tyagi R."/>
            <person name="Heizer E."/>
            <person name="Zhang X."/>
            <person name="Bhonagiri-Palsikar V."/>
            <person name="Minx P."/>
            <person name="Warren W.C."/>
            <person name="Wang Q."/>
            <person name="Zhan B."/>
            <person name="Hotez P.J."/>
            <person name="Sternberg P.W."/>
            <person name="Dougall A."/>
            <person name="Gaze S.T."/>
            <person name="Mulvenna J."/>
            <person name="Sotillo J."/>
            <person name="Ranganathan S."/>
            <person name="Rabelo E.M."/>
            <person name="Wilson R.K."/>
            <person name="Felgner P.L."/>
            <person name="Bethony J."/>
            <person name="Hawdon J.M."/>
            <person name="Gasser R.B."/>
            <person name="Loukas A."/>
            <person name="Mitreva M."/>
        </authorList>
    </citation>
    <scope>NUCLEOTIDE SEQUENCE [LARGE SCALE GENOMIC DNA]</scope>
</reference>
<name>W2T7D6_NECAM</name>
<dbReference type="Proteomes" id="UP000053676">
    <property type="component" value="Unassembled WGS sequence"/>
</dbReference>
<accession>W2T7D6</accession>
<protein>
    <submittedName>
        <fullName evidence="2">Uncharacterized protein</fullName>
    </submittedName>
</protein>
<feature type="region of interest" description="Disordered" evidence="1">
    <location>
        <begin position="1"/>
        <end position="44"/>
    </location>
</feature>
<dbReference type="KEGG" id="nai:NECAME_10983"/>